<dbReference type="Gene3D" id="3.50.50.60">
    <property type="entry name" value="FAD/NAD(P)-binding domain"/>
    <property type="match status" value="1"/>
</dbReference>
<evidence type="ECO:0000313" key="2">
    <source>
        <dbReference type="EMBL" id="KAA9345594.1"/>
    </source>
</evidence>
<organism evidence="2 3">
    <name type="scientific">Adhaeribacter soli</name>
    <dbReference type="NCBI Taxonomy" id="2607655"/>
    <lineage>
        <taxon>Bacteria</taxon>
        <taxon>Pseudomonadati</taxon>
        <taxon>Bacteroidota</taxon>
        <taxon>Cytophagia</taxon>
        <taxon>Cytophagales</taxon>
        <taxon>Hymenobacteraceae</taxon>
        <taxon>Adhaeribacter</taxon>
    </lineage>
</organism>
<dbReference type="GO" id="GO:0005737">
    <property type="term" value="C:cytoplasm"/>
    <property type="evidence" value="ECO:0007669"/>
    <property type="project" value="TreeGrafter"/>
</dbReference>
<gene>
    <name evidence="2" type="ORF">F0P94_00455</name>
</gene>
<sequence length="403" mass="45210">MDIKPGFPFWLVKNGILADFPKLTRNLEQEEVVIIGSGISGALAAHELCSAGFKCTILDKRMLTSGTTWASTGQMSYEIDPTMLQLSQQYNEAFAVGVYDASLQALYDLKRAFQQAAINPGVESKSSLYLASDKKGLKEIDAEYKLRTKHGFPVSYLDGRKLESEYGLQRRAALHHGHAAQMDTYRAAVGLILHHVIRQNLTVYTRTAVTSMEVSANKVVLVTEEGFRIKARYVVCAPGNEAGMFLPKKVMSLYSTFALVTQPVPADLLWKDQCLIWETCRPYFYIRVAQDNRLMMGGEDMKFRKSKGMKDTLVARKAKSILSQCRKLFPRIPVKPEFSWFGVIGETKDGLPYIGQFPGMKNVYFALGHGGNGTTFSMIAAQLIRNQICGKMDYRKKLFAFNR</sequence>
<dbReference type="PANTHER" id="PTHR13847">
    <property type="entry name" value="SARCOSINE DEHYDROGENASE-RELATED"/>
    <property type="match status" value="1"/>
</dbReference>
<proteinExistence type="predicted"/>
<evidence type="ECO:0000313" key="3">
    <source>
        <dbReference type="Proteomes" id="UP000326570"/>
    </source>
</evidence>
<protein>
    <submittedName>
        <fullName evidence="2">FAD-binding oxidoreductase</fullName>
    </submittedName>
</protein>
<dbReference type="InterPro" id="IPR036188">
    <property type="entry name" value="FAD/NAD-bd_sf"/>
</dbReference>
<reference evidence="2 3" key="1">
    <citation type="submission" date="2019-09" db="EMBL/GenBank/DDBJ databases">
        <title>Genome sequence of Adhaeribacter sp. M2.</title>
        <authorList>
            <person name="Srinivasan S."/>
        </authorList>
    </citation>
    <scope>NUCLEOTIDE SEQUENCE [LARGE SCALE GENOMIC DNA]</scope>
    <source>
        <strain evidence="2 3">M2</strain>
    </source>
</reference>
<feature type="domain" description="FAD dependent oxidoreductase" evidence="1">
    <location>
        <begin position="32"/>
        <end position="384"/>
    </location>
</feature>
<accession>A0A5N1J4I5</accession>
<dbReference type="Pfam" id="PF01266">
    <property type="entry name" value="DAO"/>
    <property type="match status" value="1"/>
</dbReference>
<evidence type="ECO:0000259" key="1">
    <source>
        <dbReference type="Pfam" id="PF01266"/>
    </source>
</evidence>
<name>A0A5N1J4I5_9BACT</name>
<dbReference type="PANTHER" id="PTHR13847:SF201">
    <property type="entry name" value="PUTATIBE OXIDOREDUCTASE"/>
    <property type="match status" value="1"/>
</dbReference>
<dbReference type="SUPFAM" id="SSF51905">
    <property type="entry name" value="FAD/NAD(P)-binding domain"/>
    <property type="match status" value="1"/>
</dbReference>
<dbReference type="EMBL" id="VTWT01000001">
    <property type="protein sequence ID" value="KAA9345594.1"/>
    <property type="molecule type" value="Genomic_DNA"/>
</dbReference>
<dbReference type="Gene3D" id="3.30.9.10">
    <property type="entry name" value="D-Amino Acid Oxidase, subunit A, domain 2"/>
    <property type="match status" value="1"/>
</dbReference>
<dbReference type="Proteomes" id="UP000326570">
    <property type="component" value="Unassembled WGS sequence"/>
</dbReference>
<comment type="caution">
    <text evidence="2">The sequence shown here is derived from an EMBL/GenBank/DDBJ whole genome shotgun (WGS) entry which is preliminary data.</text>
</comment>
<dbReference type="AlphaFoldDB" id="A0A5N1J4I5"/>
<dbReference type="InterPro" id="IPR006076">
    <property type="entry name" value="FAD-dep_OxRdtase"/>
</dbReference>
<dbReference type="RefSeq" id="WP_150901736.1">
    <property type="nucleotide sequence ID" value="NZ_VTWT01000001.1"/>
</dbReference>
<keyword evidence="3" id="KW-1185">Reference proteome</keyword>